<proteinExistence type="predicted"/>
<accession>A0ABR7RC63</accession>
<reference evidence="2 3" key="1">
    <citation type="journal article" date="2009" name="Int. J. Syst. Evol. Microbiol.">
        <title>Transfer of Teichococcus ludipueritiae and Muricoccus roseus to the genus Roseomonas, as Roseomonas ludipueritiae comb. nov. and Roseomonas rosea comb. nov., respectively, and emended description of the genus Roseomonas.</title>
        <authorList>
            <person name="Sanchez-Porro C."/>
            <person name="Gallego V."/>
            <person name="Busse H.J."/>
            <person name="Kampfer P."/>
            <person name="Ventosa A."/>
        </authorList>
    </citation>
    <scope>NUCLEOTIDE SEQUENCE [LARGE SCALE GENOMIC DNA]</scope>
    <source>
        <strain evidence="2 3">DSM 14915</strain>
    </source>
</reference>
<organism evidence="2 3">
    <name type="scientific">Pseudoroseomonas ludipueritiae</name>
    <dbReference type="NCBI Taxonomy" id="198093"/>
    <lineage>
        <taxon>Bacteria</taxon>
        <taxon>Pseudomonadati</taxon>
        <taxon>Pseudomonadota</taxon>
        <taxon>Alphaproteobacteria</taxon>
        <taxon>Acetobacterales</taxon>
        <taxon>Acetobacteraceae</taxon>
        <taxon>Pseudoroseomonas</taxon>
    </lineage>
</organism>
<dbReference type="RefSeq" id="WP_158601012.1">
    <property type="nucleotide sequence ID" value="NZ_JACTUZ010000130.1"/>
</dbReference>
<evidence type="ECO:0000313" key="3">
    <source>
        <dbReference type="Proteomes" id="UP000603940"/>
    </source>
</evidence>
<sequence>MNSPDRQKPGNHPAARPGQEPDPKAQKPEWRPGEPGLQGGAPDQGATSGTGTSRG</sequence>
<name>A0ABR7RC63_9PROT</name>
<dbReference type="EMBL" id="JACTUZ010000130">
    <property type="protein sequence ID" value="MBC9179253.1"/>
    <property type="molecule type" value="Genomic_DNA"/>
</dbReference>
<feature type="compositionally biased region" description="Polar residues" evidence="1">
    <location>
        <begin position="45"/>
        <end position="55"/>
    </location>
</feature>
<evidence type="ECO:0000313" key="2">
    <source>
        <dbReference type="EMBL" id="MBC9179253.1"/>
    </source>
</evidence>
<gene>
    <name evidence="2" type="ORF">IBL25_20130</name>
</gene>
<protein>
    <submittedName>
        <fullName evidence="2">Uncharacterized protein</fullName>
    </submittedName>
</protein>
<feature type="compositionally biased region" description="Basic and acidic residues" evidence="1">
    <location>
        <begin position="19"/>
        <end position="32"/>
    </location>
</feature>
<keyword evidence="3" id="KW-1185">Reference proteome</keyword>
<feature type="region of interest" description="Disordered" evidence="1">
    <location>
        <begin position="1"/>
        <end position="55"/>
    </location>
</feature>
<dbReference type="Proteomes" id="UP000603940">
    <property type="component" value="Unassembled WGS sequence"/>
</dbReference>
<evidence type="ECO:0000256" key="1">
    <source>
        <dbReference type="SAM" id="MobiDB-lite"/>
    </source>
</evidence>
<comment type="caution">
    <text evidence="2">The sequence shown here is derived from an EMBL/GenBank/DDBJ whole genome shotgun (WGS) entry which is preliminary data.</text>
</comment>